<proteinExistence type="predicted"/>
<keyword evidence="2" id="KW-1185">Reference proteome</keyword>
<accession>A0ACC0UA24</accession>
<gene>
    <name evidence="1" type="ORF">F5148DRAFT_980201</name>
</gene>
<name>A0ACC0UA24_9AGAM</name>
<comment type="caution">
    <text evidence="1">The sequence shown here is derived from an EMBL/GenBank/DDBJ whole genome shotgun (WGS) entry which is preliminary data.</text>
</comment>
<dbReference type="Proteomes" id="UP001207468">
    <property type="component" value="Unassembled WGS sequence"/>
</dbReference>
<organism evidence="1 2">
    <name type="scientific">Russula earlei</name>
    <dbReference type="NCBI Taxonomy" id="71964"/>
    <lineage>
        <taxon>Eukaryota</taxon>
        <taxon>Fungi</taxon>
        <taxon>Dikarya</taxon>
        <taxon>Basidiomycota</taxon>
        <taxon>Agaricomycotina</taxon>
        <taxon>Agaricomycetes</taxon>
        <taxon>Russulales</taxon>
        <taxon>Russulaceae</taxon>
        <taxon>Russula</taxon>
    </lineage>
</organism>
<protein>
    <submittedName>
        <fullName evidence="1">P-loop containing nucleoside triphosphate hydrolase protein</fullName>
    </submittedName>
</protein>
<reference evidence="1" key="1">
    <citation type="submission" date="2021-03" db="EMBL/GenBank/DDBJ databases">
        <title>Evolutionary priming and transition to the ectomycorrhizal habit in an iconic lineage of mushroom-forming fungi: is preadaptation a requirement?</title>
        <authorList>
            <consortium name="DOE Joint Genome Institute"/>
            <person name="Looney B.P."/>
            <person name="Miyauchi S."/>
            <person name="Morin E."/>
            <person name="Drula E."/>
            <person name="Courty P.E."/>
            <person name="Chicoki N."/>
            <person name="Fauchery L."/>
            <person name="Kohler A."/>
            <person name="Kuo A."/>
            <person name="LaButti K."/>
            <person name="Pangilinan J."/>
            <person name="Lipzen A."/>
            <person name="Riley R."/>
            <person name="Andreopoulos W."/>
            <person name="He G."/>
            <person name="Johnson J."/>
            <person name="Barry K.W."/>
            <person name="Grigoriev I.V."/>
            <person name="Nagy L."/>
            <person name="Hibbett D."/>
            <person name="Henrissat B."/>
            <person name="Matheny P.B."/>
            <person name="Labbe J."/>
            <person name="Martin A.F."/>
        </authorList>
    </citation>
    <scope>NUCLEOTIDE SEQUENCE</scope>
    <source>
        <strain evidence="1">BPL698</strain>
    </source>
</reference>
<keyword evidence="1" id="KW-0378">Hydrolase</keyword>
<dbReference type="EMBL" id="JAGFNK010000099">
    <property type="protein sequence ID" value="KAI9508200.1"/>
    <property type="molecule type" value="Genomic_DNA"/>
</dbReference>
<evidence type="ECO:0000313" key="1">
    <source>
        <dbReference type="EMBL" id="KAI9508200.1"/>
    </source>
</evidence>
<evidence type="ECO:0000313" key="2">
    <source>
        <dbReference type="Proteomes" id="UP001207468"/>
    </source>
</evidence>
<sequence length="1492" mass="164491">MLPDASCHHTEGWGPVSRLYPFDLTPCFEEAILFSTPLGSLVALGLLRLWQLSKLASLQRTQRINTRLLWAKLVVLALIWSISLVNLFIAIAHPECAYFFPSLALEAAAFLVLPLLTYFNHARTRRSSTCALLFWLAYLSSLLIWSRTILRGAGSRRPPVLALRWGIGGLGIVAFGLEYLGPEFRAELDDKLRLNPESPLLTANIFSMWTFGWLTPLMKKGARQFITEEDLPELVPEDQTTNLGQKLQRALKKHKSLWTALFVAYGGPFAFAGCLKLLQDALSFLQPQLLRLFLSFISSYQSARLSGMSEPLAPSPVQGFSIASLMFLAAIAQSIILHQYFQRCYETGMRVRAGLIAAIYQKALVLSNDESGKASGDIVNLMSVDASRLQDLCTYGFMAISAPFQVTLAFVSLYNLLGWPAFVGVAIMIFSVPLNTMIANFLKNLQVKQMKSKDKRSRLMSELLANIRSIKLYAWEHAFLRRILFVRNQEELKMLRKIGICSSLNSALWTGIPLLVAFSSFATASKISSRPLTSDIIFPAISLFMLLQFPLAMVAILTNQIIEGFVSAKRLKTFLEGDELQPDAREVTLKHNLCPGDVVLEIRGGEFTWSKGAPSPTLEDINLVVRKGELIGIVGRVGAGKSSVLSAIVGDMRRIEGKVNLYGTVAYAPQNPWLMGASIRDNILFSHEYDESFYNLVLDACALRPDLELLPNGDLTEVGEKGIPLISICSGGQRARVSLARAVYARADLVLLDDVLAAVDSQVARQVFDQVLGPHGLLATKARVLVTHSISFLPKFDQLVYLRRGIIVESGPYAKLVGDKGSHIYKLVHGHGHTGGSTSSGSLTPFWNGEGSTPSDGIGAVEEGILTEEKIGALEEKLTRKKSFGRATLAPVASQTTKAASGGLSEEQSAQGRVKTRVYWRYIEAASKTGFAFFVIVIILQQVAQILGSFSLKYWSEGNRESGENRSAVKFLWVYGLLSLSATMFNCVGSILILVLCSLRSSKHLHDAMLHSVIRAPLTFFELTPSGRILNLFTKDTNVVDQALARVIQFVFRTLSASVGILVVIGSSFPPFLLAVIPLGWMYSRFMTYYLASSRELQRLNAVSRSPIISWFSESLSGLSTIRAFNQQAIFTEINERRVDRNQMCYLPSTSVNRWLAVRLEFIGASIILISSLLAVGALMTSGVDAGLVGLVISYALNTTSSLNWLVRSASEVEQNIVSVERMLQYIELKPEAPYEIPETQPEDTWPTEGRVEFRNYSLKYRPELDLVLKNISLTLHPGEKVGICGRTGAGKSSLLLALFRILEPAEGTVLIDGVDITKIGLHDLRSAMTIVPQTPDLFEGTMRENIDPVGEYQDTDIWEALKQAHLKEYVESLPEGLDAPVKEGGSSLSAGQRQLVCFARALLRKTKVLVLDEATSAVDLETDKAIQEIIRGPQFKHTTILTIAHRLNTIMDSHRILVLDAGKVAELDTPSNLLTKPNSAFRLLAVEAGLA</sequence>